<accession>A0A285MX71</accession>
<gene>
    <name evidence="1" type="ORF">SAMN06265377_3620</name>
</gene>
<dbReference type="AlphaFoldDB" id="A0A285MX71"/>
<keyword evidence="2" id="KW-1185">Reference proteome</keyword>
<evidence type="ECO:0000313" key="1">
    <source>
        <dbReference type="EMBL" id="SNZ01775.1"/>
    </source>
</evidence>
<sequence>MQSLISNTIDYKLCLNDEAKSLFMNSLQELVKSKCSDFMVYRVVNGNIRNLPDYNEWQETVEIDEDTYGELHLNLCQKIGKIVRRGVI</sequence>
<organism evidence="1 2">
    <name type="scientific">Flagellimonas pacifica</name>
    <dbReference type="NCBI Taxonomy" id="1247520"/>
    <lineage>
        <taxon>Bacteria</taxon>
        <taxon>Pseudomonadati</taxon>
        <taxon>Bacteroidota</taxon>
        <taxon>Flavobacteriia</taxon>
        <taxon>Flavobacteriales</taxon>
        <taxon>Flavobacteriaceae</taxon>
        <taxon>Flagellimonas</taxon>
    </lineage>
</organism>
<dbReference type="Proteomes" id="UP000219048">
    <property type="component" value="Unassembled WGS sequence"/>
</dbReference>
<protein>
    <submittedName>
        <fullName evidence="1">Uncharacterized protein</fullName>
    </submittedName>
</protein>
<evidence type="ECO:0000313" key="2">
    <source>
        <dbReference type="Proteomes" id="UP000219048"/>
    </source>
</evidence>
<proteinExistence type="predicted"/>
<dbReference type="EMBL" id="OBEH01000007">
    <property type="protein sequence ID" value="SNZ01775.1"/>
    <property type="molecule type" value="Genomic_DNA"/>
</dbReference>
<name>A0A285MX71_9FLAO</name>
<reference evidence="2" key="1">
    <citation type="submission" date="2017-09" db="EMBL/GenBank/DDBJ databases">
        <authorList>
            <person name="Varghese N."/>
            <person name="Submissions S."/>
        </authorList>
    </citation>
    <scope>NUCLEOTIDE SEQUENCE [LARGE SCALE GENOMIC DNA]</scope>
    <source>
        <strain evidence="2">DSM 25885</strain>
    </source>
</reference>